<dbReference type="Proteomes" id="UP001597124">
    <property type="component" value="Unassembled WGS sequence"/>
</dbReference>
<organism evidence="10 11">
    <name type="scientific">Sphingosinicella xenopeptidilytica</name>
    <dbReference type="NCBI Taxonomy" id="364098"/>
    <lineage>
        <taxon>Bacteria</taxon>
        <taxon>Pseudomonadati</taxon>
        <taxon>Pseudomonadota</taxon>
        <taxon>Alphaproteobacteria</taxon>
        <taxon>Sphingomonadales</taxon>
        <taxon>Sphingosinicellaceae</taxon>
        <taxon>Sphingosinicella</taxon>
    </lineage>
</organism>
<keyword evidence="8" id="KW-1133">Transmembrane helix</keyword>
<keyword evidence="8" id="KW-0472">Membrane</keyword>
<feature type="transmembrane region" description="Helical" evidence="8">
    <location>
        <begin position="107"/>
        <end position="128"/>
    </location>
</feature>
<name>A0ABW3C991_SPHXN</name>
<keyword evidence="7" id="KW-0067">ATP-binding</keyword>
<evidence type="ECO:0000313" key="11">
    <source>
        <dbReference type="Proteomes" id="UP001597124"/>
    </source>
</evidence>
<comment type="caution">
    <text evidence="10">The sequence shown here is derived from an EMBL/GenBank/DDBJ whole genome shotgun (WGS) entry which is preliminary data.</text>
</comment>
<dbReference type="InterPro" id="IPR038318">
    <property type="entry name" value="KdpD_sf"/>
</dbReference>
<feature type="transmembrane region" description="Helical" evidence="8">
    <location>
        <begin position="57"/>
        <end position="87"/>
    </location>
</feature>
<evidence type="ECO:0000256" key="7">
    <source>
        <dbReference type="ARBA" id="ARBA00022840"/>
    </source>
</evidence>
<evidence type="ECO:0000256" key="4">
    <source>
        <dbReference type="ARBA" id="ARBA00022679"/>
    </source>
</evidence>
<dbReference type="InterPro" id="IPR011102">
    <property type="entry name" value="Sig_transdc_His_kinase_HWE"/>
</dbReference>
<dbReference type="InterPro" id="IPR036890">
    <property type="entry name" value="HATPase_C_sf"/>
</dbReference>
<keyword evidence="5" id="KW-0547">Nucleotide-binding</keyword>
<dbReference type="PANTHER" id="PTHR41523">
    <property type="entry name" value="TWO-COMPONENT SYSTEM SENSOR PROTEIN"/>
    <property type="match status" value="1"/>
</dbReference>
<sequence>MQDTSKVKSRLIDKVRPWLPPPASPKAYLCAVILIGLAVLARIPMDAVARQPLPPYITLYPAIVLGAFLGGVRVGLFAVVLSAVVAWTLWMSPPTPEALDPLRIMTALVYLCTASVTILTSGMARLLLDELASTEDLRQRAAQESVHRIKNLLAVVQSISRKISANAGDVKSYRDRLDERLNALAVAQDMLLKSEWQDLPVEDLVHAALGPFLPNPRLHVQIECGANVPARAVTQFSMALYELATNAMKYGALADPQGSVELRVRRLDDHFHIEWQERGLAISPSGDRVGLGTKVIRSALSAVPAGEVHYEVGATAVGCRFIWPAGDGNESSQTTESICATDLTGQ</sequence>
<keyword evidence="8" id="KW-0812">Transmembrane</keyword>
<evidence type="ECO:0000256" key="2">
    <source>
        <dbReference type="ARBA" id="ARBA00012438"/>
    </source>
</evidence>
<keyword evidence="4 10" id="KW-0808">Transferase</keyword>
<evidence type="ECO:0000256" key="6">
    <source>
        <dbReference type="ARBA" id="ARBA00022777"/>
    </source>
</evidence>
<dbReference type="Gene3D" id="1.20.120.620">
    <property type="entry name" value="Backbone structure of the membrane domain of e. Coli histidine kinase receptor kdpd"/>
    <property type="match status" value="1"/>
</dbReference>
<reference evidence="11" key="1">
    <citation type="journal article" date="2019" name="Int. J. Syst. Evol. Microbiol.">
        <title>The Global Catalogue of Microorganisms (GCM) 10K type strain sequencing project: providing services to taxonomists for standard genome sequencing and annotation.</title>
        <authorList>
            <consortium name="The Broad Institute Genomics Platform"/>
            <consortium name="The Broad Institute Genome Sequencing Center for Infectious Disease"/>
            <person name="Wu L."/>
            <person name="Ma J."/>
        </authorList>
    </citation>
    <scope>NUCLEOTIDE SEQUENCE [LARGE SCALE GENOMIC DNA]</scope>
    <source>
        <strain evidence="11">CCUG 52537</strain>
    </source>
</reference>
<keyword evidence="3" id="KW-0597">Phosphoprotein</keyword>
<dbReference type="EMBL" id="JBHTIK010000015">
    <property type="protein sequence ID" value="MFD0850482.1"/>
    <property type="molecule type" value="Genomic_DNA"/>
</dbReference>
<dbReference type="PANTHER" id="PTHR41523:SF7">
    <property type="entry name" value="HISTIDINE KINASE"/>
    <property type="match status" value="1"/>
</dbReference>
<feature type="transmembrane region" description="Helical" evidence="8">
    <location>
        <begin position="26"/>
        <end position="45"/>
    </location>
</feature>
<accession>A0ABW3C991</accession>
<dbReference type="SUPFAM" id="SSF55874">
    <property type="entry name" value="ATPase domain of HSP90 chaperone/DNA topoisomerase II/histidine kinase"/>
    <property type="match status" value="1"/>
</dbReference>
<evidence type="ECO:0000256" key="5">
    <source>
        <dbReference type="ARBA" id="ARBA00022741"/>
    </source>
</evidence>
<keyword evidence="6 10" id="KW-0418">Kinase</keyword>
<dbReference type="Pfam" id="PF07536">
    <property type="entry name" value="HWE_HK"/>
    <property type="match status" value="1"/>
</dbReference>
<comment type="catalytic activity">
    <reaction evidence="1">
        <text>ATP + protein L-histidine = ADP + protein N-phospho-L-histidine.</text>
        <dbReference type="EC" id="2.7.13.3"/>
    </reaction>
</comment>
<dbReference type="Gene3D" id="3.30.565.10">
    <property type="entry name" value="Histidine kinase-like ATPase, C-terminal domain"/>
    <property type="match status" value="1"/>
</dbReference>
<evidence type="ECO:0000256" key="1">
    <source>
        <dbReference type="ARBA" id="ARBA00000085"/>
    </source>
</evidence>
<evidence type="ECO:0000313" key="10">
    <source>
        <dbReference type="EMBL" id="MFD0850482.1"/>
    </source>
</evidence>
<dbReference type="GO" id="GO:0004673">
    <property type="term" value="F:protein histidine kinase activity"/>
    <property type="evidence" value="ECO:0007669"/>
    <property type="project" value="UniProtKB-EC"/>
</dbReference>
<evidence type="ECO:0000259" key="9">
    <source>
        <dbReference type="SMART" id="SM00911"/>
    </source>
</evidence>
<feature type="domain" description="Signal transduction histidine kinase HWE region" evidence="9">
    <location>
        <begin position="144"/>
        <end position="226"/>
    </location>
</feature>
<dbReference type="EC" id="2.7.13.3" evidence="2"/>
<dbReference type="RefSeq" id="WP_381494835.1">
    <property type="nucleotide sequence ID" value="NZ_JBHTIK010000015.1"/>
</dbReference>
<gene>
    <name evidence="10" type="ORF">ACFQ00_19295</name>
</gene>
<evidence type="ECO:0000256" key="8">
    <source>
        <dbReference type="SAM" id="Phobius"/>
    </source>
</evidence>
<proteinExistence type="predicted"/>
<protein>
    <recommendedName>
        <fullName evidence="2">histidine kinase</fullName>
        <ecNumber evidence="2">2.7.13.3</ecNumber>
    </recommendedName>
</protein>
<keyword evidence="11" id="KW-1185">Reference proteome</keyword>
<dbReference type="SMART" id="SM00911">
    <property type="entry name" value="HWE_HK"/>
    <property type="match status" value="1"/>
</dbReference>
<evidence type="ECO:0000256" key="3">
    <source>
        <dbReference type="ARBA" id="ARBA00022553"/>
    </source>
</evidence>